<evidence type="ECO:0000256" key="1">
    <source>
        <dbReference type="ARBA" id="ARBA00006515"/>
    </source>
</evidence>
<evidence type="ECO:0000313" key="6">
    <source>
        <dbReference type="Proteomes" id="UP000183508"/>
    </source>
</evidence>
<dbReference type="GO" id="GO:0005829">
    <property type="term" value="C:cytosol"/>
    <property type="evidence" value="ECO:0007669"/>
    <property type="project" value="UniProtKB-ARBA"/>
</dbReference>
<keyword evidence="3" id="KW-0560">Oxidoreductase</keyword>
<evidence type="ECO:0000259" key="4">
    <source>
        <dbReference type="Pfam" id="PF00248"/>
    </source>
</evidence>
<comment type="similarity">
    <text evidence="1">Belongs to the shaker potassium channel beta subunit family.</text>
</comment>
<dbReference type="Gene3D" id="3.20.20.100">
    <property type="entry name" value="NADP-dependent oxidoreductase domain"/>
    <property type="match status" value="1"/>
</dbReference>
<dbReference type="STRING" id="392015.SAMN05421543_12424"/>
<dbReference type="RefSeq" id="WP_074955700.1">
    <property type="nucleotide sequence ID" value="NZ_FPBV01000024.1"/>
</dbReference>
<dbReference type="EMBL" id="FPBV01000024">
    <property type="protein sequence ID" value="SFV04287.1"/>
    <property type="molecule type" value="Genomic_DNA"/>
</dbReference>
<keyword evidence="2" id="KW-0521">NADP</keyword>
<dbReference type="FunFam" id="3.20.20.100:FF:000004">
    <property type="entry name" value="Oxidoreductase, aldo/keto reductase"/>
    <property type="match status" value="1"/>
</dbReference>
<dbReference type="PANTHER" id="PTHR43150:SF2">
    <property type="entry name" value="HYPERKINETIC, ISOFORM M"/>
    <property type="match status" value="1"/>
</dbReference>
<dbReference type="Pfam" id="PF00248">
    <property type="entry name" value="Aldo_ket_red"/>
    <property type="match status" value="1"/>
</dbReference>
<feature type="domain" description="NADP-dependent oxidoreductase" evidence="4">
    <location>
        <begin position="15"/>
        <end position="316"/>
    </location>
</feature>
<dbReference type="OrthoDB" id="249577at2"/>
<name>A0A1I7L3J7_9BACL</name>
<proteinExistence type="inferred from homology"/>
<organism evidence="5 6">
    <name type="scientific">Alicyclobacillus macrosporangiidus</name>
    <dbReference type="NCBI Taxonomy" id="392015"/>
    <lineage>
        <taxon>Bacteria</taxon>
        <taxon>Bacillati</taxon>
        <taxon>Bacillota</taxon>
        <taxon>Bacilli</taxon>
        <taxon>Bacillales</taxon>
        <taxon>Alicyclobacillaceae</taxon>
        <taxon>Alicyclobacillus</taxon>
    </lineage>
</organism>
<keyword evidence="6" id="KW-1185">Reference proteome</keyword>
<dbReference type="InterPro" id="IPR005399">
    <property type="entry name" value="K_chnl_volt-dep_bsu_KCNAB-rel"/>
</dbReference>
<dbReference type="AlphaFoldDB" id="A0A1I7L3J7"/>
<accession>A0A1I7L3J7</accession>
<dbReference type="PANTHER" id="PTHR43150">
    <property type="entry name" value="HYPERKINETIC, ISOFORM M"/>
    <property type="match status" value="1"/>
</dbReference>
<evidence type="ECO:0000256" key="3">
    <source>
        <dbReference type="ARBA" id="ARBA00023002"/>
    </source>
</evidence>
<dbReference type="SUPFAM" id="SSF51430">
    <property type="entry name" value="NAD(P)-linked oxidoreductase"/>
    <property type="match status" value="1"/>
</dbReference>
<dbReference type="GO" id="GO:0016491">
    <property type="term" value="F:oxidoreductase activity"/>
    <property type="evidence" value="ECO:0007669"/>
    <property type="project" value="UniProtKB-KW"/>
</dbReference>
<gene>
    <name evidence="5" type="ORF">SAMN05421543_12424</name>
</gene>
<evidence type="ECO:0000256" key="2">
    <source>
        <dbReference type="ARBA" id="ARBA00022857"/>
    </source>
</evidence>
<reference evidence="6" key="1">
    <citation type="submission" date="2016-10" db="EMBL/GenBank/DDBJ databases">
        <authorList>
            <person name="Varghese N."/>
        </authorList>
    </citation>
    <scope>NUCLEOTIDE SEQUENCE [LARGE SCALE GENOMIC DNA]</scope>
    <source>
        <strain evidence="6">DSM 17980</strain>
    </source>
</reference>
<dbReference type="eggNOG" id="COG0667">
    <property type="taxonomic scope" value="Bacteria"/>
</dbReference>
<dbReference type="Proteomes" id="UP000183508">
    <property type="component" value="Unassembled WGS sequence"/>
</dbReference>
<evidence type="ECO:0000313" key="5">
    <source>
        <dbReference type="EMBL" id="SFV04287.1"/>
    </source>
</evidence>
<sequence>MEYRRLGKSGLKVSEIALGSWLTYGTVTEQEQAIACIKTAYDLGINHFDCANVYGATPHAAEQVLGQALRDYPRDSYVVTTKAFWPVGPGVNNRGLSRKHIFEEVEKSLRALGVDYVDIFYCHRYDPETDLEEVLRALDDLVAQGKVLYTGISEWPADRIAAAVSLQKELGLRKLAASQPVYNLFNRYIETAVIPICDEAGIGQVVFSPLAQGVLTGKYKKGQPLPEGSRAATPKVSKTMQQYLDDALLDKVERLRTVAERLEITLAQLALAWVLRLPSVSSALIGASRPEQVEENVKASGYKLDEATLDEIEQILQA</sequence>
<dbReference type="CDD" id="cd19074">
    <property type="entry name" value="Aldo_ket_red_shaker-like"/>
    <property type="match status" value="1"/>
</dbReference>
<protein>
    <submittedName>
        <fullName evidence="5">Predicted oxidoreductase</fullName>
    </submittedName>
</protein>
<dbReference type="InterPro" id="IPR023210">
    <property type="entry name" value="NADP_OxRdtase_dom"/>
</dbReference>
<dbReference type="InterPro" id="IPR036812">
    <property type="entry name" value="NAD(P)_OxRdtase_dom_sf"/>
</dbReference>